<sequence>MRSVSSVSVVALVLAVAVLLAAPRLGADGVDAGACGKTPPDQVAVKLAPCVSAAKDPKATPSARCCAAVKEIGEKSAECLCAVLLSKTVRDIGVKPEMAITIPKRCNIADRPIGYKCGDFTLPSLELQN</sequence>
<organism evidence="1 2">
    <name type="scientific">Avena sativa</name>
    <name type="common">Oat</name>
    <dbReference type="NCBI Taxonomy" id="4498"/>
    <lineage>
        <taxon>Eukaryota</taxon>
        <taxon>Viridiplantae</taxon>
        <taxon>Streptophyta</taxon>
        <taxon>Embryophyta</taxon>
        <taxon>Tracheophyta</taxon>
        <taxon>Spermatophyta</taxon>
        <taxon>Magnoliopsida</taxon>
        <taxon>Liliopsida</taxon>
        <taxon>Poales</taxon>
        <taxon>Poaceae</taxon>
        <taxon>BOP clade</taxon>
        <taxon>Pooideae</taxon>
        <taxon>Poodae</taxon>
        <taxon>Poeae</taxon>
        <taxon>Poeae Chloroplast Group 1 (Aveneae type)</taxon>
        <taxon>Aveninae</taxon>
        <taxon>Avena</taxon>
    </lineage>
</organism>
<evidence type="ECO:0000313" key="2">
    <source>
        <dbReference type="Proteomes" id="UP001732700"/>
    </source>
</evidence>
<proteinExistence type="predicted"/>
<accession>A0ACD5UW49</accession>
<name>A0ACD5UW49_AVESA</name>
<dbReference type="EnsemblPlants" id="AVESA.00010b.r2.2DG0330050.1">
    <property type="protein sequence ID" value="AVESA.00010b.r2.2DG0330050.1.CDS"/>
    <property type="gene ID" value="AVESA.00010b.r2.2DG0330050"/>
</dbReference>
<dbReference type="Proteomes" id="UP001732700">
    <property type="component" value="Chromosome 2D"/>
</dbReference>
<reference evidence="1" key="1">
    <citation type="submission" date="2021-05" db="EMBL/GenBank/DDBJ databases">
        <authorList>
            <person name="Scholz U."/>
            <person name="Mascher M."/>
            <person name="Fiebig A."/>
        </authorList>
    </citation>
    <scope>NUCLEOTIDE SEQUENCE [LARGE SCALE GENOMIC DNA]</scope>
</reference>
<reference evidence="1" key="2">
    <citation type="submission" date="2025-09" db="UniProtKB">
        <authorList>
            <consortium name="EnsemblPlants"/>
        </authorList>
    </citation>
    <scope>IDENTIFICATION</scope>
</reference>
<evidence type="ECO:0000313" key="1">
    <source>
        <dbReference type="EnsemblPlants" id="AVESA.00010b.r2.2DG0330050.1.CDS"/>
    </source>
</evidence>
<keyword evidence="2" id="KW-1185">Reference proteome</keyword>
<protein>
    <submittedName>
        <fullName evidence="1">Uncharacterized protein</fullName>
    </submittedName>
</protein>